<dbReference type="Pfam" id="PF13472">
    <property type="entry name" value="Lipase_GDSL_2"/>
    <property type="match status" value="1"/>
</dbReference>
<dbReference type="PANTHER" id="PTHR43784">
    <property type="entry name" value="GDSL-LIKE LIPASE/ACYLHYDROLASE, PUTATIVE (AFU_ORTHOLOGUE AFUA_2G00820)-RELATED"/>
    <property type="match status" value="1"/>
</dbReference>
<dbReference type="InterPro" id="IPR013830">
    <property type="entry name" value="SGNH_hydro"/>
</dbReference>
<proteinExistence type="predicted"/>
<feature type="domain" description="SGNH hydrolase-type esterase" evidence="1">
    <location>
        <begin position="253"/>
        <end position="441"/>
    </location>
</feature>
<organism evidence="2 3">
    <name type="scientific">Parascedosporium putredinis</name>
    <dbReference type="NCBI Taxonomy" id="1442378"/>
    <lineage>
        <taxon>Eukaryota</taxon>
        <taxon>Fungi</taxon>
        <taxon>Dikarya</taxon>
        <taxon>Ascomycota</taxon>
        <taxon>Pezizomycotina</taxon>
        <taxon>Sordariomycetes</taxon>
        <taxon>Hypocreomycetidae</taxon>
        <taxon>Microascales</taxon>
        <taxon>Microascaceae</taxon>
        <taxon>Parascedosporium</taxon>
    </lineage>
</organism>
<evidence type="ECO:0000259" key="1">
    <source>
        <dbReference type="Pfam" id="PF13472"/>
    </source>
</evidence>
<comment type="caution">
    <text evidence="2">The sequence shown here is derived from an EMBL/GenBank/DDBJ whole genome shotgun (WGS) entry which is preliminary data.</text>
</comment>
<accession>A0A9P1H9N6</accession>
<dbReference type="InterPro" id="IPR036514">
    <property type="entry name" value="SGNH_hydro_sf"/>
</dbReference>
<dbReference type="CDD" id="cd01830">
    <property type="entry name" value="XynE_like"/>
    <property type="match status" value="1"/>
</dbReference>
<dbReference type="Proteomes" id="UP000838763">
    <property type="component" value="Unassembled WGS sequence"/>
</dbReference>
<evidence type="ECO:0000313" key="2">
    <source>
        <dbReference type="EMBL" id="CAI4218505.1"/>
    </source>
</evidence>
<protein>
    <recommendedName>
        <fullName evidence="1">SGNH hydrolase-type esterase domain-containing protein</fullName>
    </recommendedName>
</protein>
<reference evidence="2" key="1">
    <citation type="submission" date="2022-11" db="EMBL/GenBank/DDBJ databases">
        <authorList>
            <person name="Scott C."/>
            <person name="Bruce N."/>
        </authorList>
    </citation>
    <scope>NUCLEOTIDE SEQUENCE</scope>
</reference>
<dbReference type="SUPFAM" id="SSF52266">
    <property type="entry name" value="SGNH hydrolase"/>
    <property type="match status" value="1"/>
</dbReference>
<sequence>MPAAGYIRRMLRPWLVLRPAKFPDDRLVLPRVTGEFNMRPFLHINWSARMRFFGAALKGLTLLAFGSSVLAAPSIERRQDEGDAEAGGDMHWVPTWVSMPQLVEPNNLPPRHSQFQGATLRQTLRMTVGAERIRIQFSNTFGTSPLPITAVTVALPTGGAAGASVSVPAGQVIYSDPIDYAVETGSMLTVSMFLESGQQGSSITGHPGSRTTSWMANGNAVKEANVAGGNTNHWYFVSGVEIWAPTDTGTCIILGDSITDGRGSEDNKNNRWPDLLFDRLQKEGVTNVAFGNQAAGGNAILSGGLGPTLLTRYQRDAIEQPGVKYVMIFEGVNDLGNGPQDQGGASGLADRIIDAYKKIIADSKAKGYITIGATITPFTGQGQSYGSPGREAARQKVNEWIMTSGEFDHSVDFAAFIGQGDALKSQFDGGDHLHPNVAGYQEIADKFPIEIFQS</sequence>
<dbReference type="PANTHER" id="PTHR43784:SF2">
    <property type="entry name" value="GDSL-LIKE LIPASE_ACYLHYDROLASE, PUTATIVE (AFU_ORTHOLOGUE AFUA_2G00820)-RELATED"/>
    <property type="match status" value="1"/>
</dbReference>
<dbReference type="AlphaFoldDB" id="A0A9P1H9N6"/>
<evidence type="ECO:0000313" key="3">
    <source>
        <dbReference type="Proteomes" id="UP000838763"/>
    </source>
</evidence>
<keyword evidence="3" id="KW-1185">Reference proteome</keyword>
<dbReference type="OrthoDB" id="10071171at2759"/>
<dbReference type="EMBL" id="CALLCH030000018">
    <property type="protein sequence ID" value="CAI4218505.1"/>
    <property type="molecule type" value="Genomic_DNA"/>
</dbReference>
<dbReference type="Gene3D" id="3.40.50.1110">
    <property type="entry name" value="SGNH hydrolase"/>
    <property type="match status" value="1"/>
</dbReference>
<gene>
    <name evidence="2" type="ORF">PPNO1_LOCUS8086</name>
</gene>
<dbReference type="InterPro" id="IPR053140">
    <property type="entry name" value="GDSL_Rv0518-like"/>
</dbReference>
<name>A0A9P1H9N6_9PEZI</name>